<dbReference type="RefSeq" id="WP_079565869.1">
    <property type="nucleotide sequence ID" value="NZ_LT670818.1"/>
</dbReference>
<dbReference type="EMBL" id="LT670818">
    <property type="protein sequence ID" value="SHG36378.1"/>
    <property type="molecule type" value="Genomic_DNA"/>
</dbReference>
<feature type="region of interest" description="Disordered" evidence="6">
    <location>
        <begin position="1"/>
        <end position="24"/>
    </location>
</feature>
<dbReference type="InterPro" id="IPR036852">
    <property type="entry name" value="Peptidase_S8/S53_dom_sf"/>
</dbReference>
<dbReference type="SUPFAM" id="SSF52743">
    <property type="entry name" value="Subtilisin-like"/>
    <property type="match status" value="1"/>
</dbReference>
<sequence length="593" mass="62108">MMASADDTRSASRSSRRPKPASGRHYMIAPVASEVTQQELVDRLKRAGNIEILRTYAEREAVAPPIAVVRMSEENAAALRRSGAGAFVVEPDRYLRAASFAAAPLRFQTMPAMTALGPDSTVTIQVSGKGGEPIEQAEVRLLGSQASAQGQTGKDGRIDLALHGELPETVAELFVNARSGYWGLWRHRPDLQADTVNPLTLEPLSPTDQLDWGASAMRFDQLPTECRGAGIKIALIDSGVATSHKQLAGVTHGIDVRGGEERSWTQDFMGHGTPCAGLIAATPDEAHMIRGYAPDSELYVCKLPPDARCSDLIAALDYCLQAGIDVACLGFGCERGSAIIEQRIAAAKQQGVGVIAAAGNSAGPVLFPACSPHVMAIGAIGQTGSYPEDSPQAVQAAAAVAVGGGLFVPLFSCRGPELDLCAPGVAVVACQSPDGYAVCDGTSLAAAHVTALAALVLAHHGDFRSGFASRDLQRIERLFQILKGTAQPIGAPWQTGAGLPNAAQALGVTSGHRPLAAPLDAGLREMRRAVRQLDRIRSGASGAEAFEPPRGPANVTHLPLNPTPLAFQVASDARAGMQDLKVAMMLAGLSDRR</sequence>
<accession>A0A1M5J731</accession>
<dbReference type="OrthoDB" id="9816306at2"/>
<protein>
    <submittedName>
        <fullName evidence="8">Subtilase family protein</fullName>
    </submittedName>
</protein>
<dbReference type="PROSITE" id="PS00136">
    <property type="entry name" value="SUBTILASE_ASP"/>
    <property type="match status" value="1"/>
</dbReference>
<dbReference type="AlphaFoldDB" id="A0A1M5J731"/>
<dbReference type="PANTHER" id="PTHR43806">
    <property type="entry name" value="PEPTIDASE S8"/>
    <property type="match status" value="1"/>
</dbReference>
<feature type="active site" description="Charge relay system" evidence="5">
    <location>
        <position position="443"/>
    </location>
</feature>
<dbReference type="Proteomes" id="UP000190675">
    <property type="component" value="Chromosome I"/>
</dbReference>
<reference evidence="8 9" key="1">
    <citation type="submission" date="2016-11" db="EMBL/GenBank/DDBJ databases">
        <authorList>
            <person name="Jaros S."/>
            <person name="Januszkiewicz K."/>
            <person name="Wedrychowicz H."/>
        </authorList>
    </citation>
    <scope>NUCLEOTIDE SEQUENCE [LARGE SCALE GENOMIC DNA]</scope>
    <source>
        <strain evidence="8 9">GAS242</strain>
    </source>
</reference>
<evidence type="ECO:0000256" key="2">
    <source>
        <dbReference type="ARBA" id="ARBA00022670"/>
    </source>
</evidence>
<gene>
    <name evidence="8" type="ORF">SAMN05444169_2045</name>
</gene>
<evidence type="ECO:0000256" key="5">
    <source>
        <dbReference type="PROSITE-ProRule" id="PRU01240"/>
    </source>
</evidence>
<dbReference type="Pfam" id="PF00082">
    <property type="entry name" value="Peptidase_S8"/>
    <property type="match status" value="1"/>
</dbReference>
<dbReference type="InterPro" id="IPR015500">
    <property type="entry name" value="Peptidase_S8_subtilisin-rel"/>
</dbReference>
<feature type="active site" description="Charge relay system" evidence="5">
    <location>
        <position position="237"/>
    </location>
</feature>
<dbReference type="PRINTS" id="PR00723">
    <property type="entry name" value="SUBTILISIN"/>
</dbReference>
<dbReference type="Gene3D" id="3.40.50.200">
    <property type="entry name" value="Peptidase S8/S53 domain"/>
    <property type="match status" value="1"/>
</dbReference>
<dbReference type="InterPro" id="IPR023827">
    <property type="entry name" value="Peptidase_S8_Asp-AS"/>
</dbReference>
<evidence type="ECO:0000313" key="9">
    <source>
        <dbReference type="Proteomes" id="UP000190675"/>
    </source>
</evidence>
<keyword evidence="3 5" id="KW-0378">Hydrolase</keyword>
<evidence type="ECO:0000313" key="8">
    <source>
        <dbReference type="EMBL" id="SHG36378.1"/>
    </source>
</evidence>
<feature type="active site" description="Charge relay system" evidence="5">
    <location>
        <position position="271"/>
    </location>
</feature>
<keyword evidence="2 5" id="KW-0645">Protease</keyword>
<evidence type="ECO:0000259" key="7">
    <source>
        <dbReference type="Pfam" id="PF00082"/>
    </source>
</evidence>
<dbReference type="InterPro" id="IPR050131">
    <property type="entry name" value="Peptidase_S8_subtilisin-like"/>
</dbReference>
<keyword evidence="4 5" id="KW-0720">Serine protease</keyword>
<dbReference type="PANTHER" id="PTHR43806:SF11">
    <property type="entry name" value="CEREVISIN-RELATED"/>
    <property type="match status" value="1"/>
</dbReference>
<evidence type="ECO:0000256" key="4">
    <source>
        <dbReference type="ARBA" id="ARBA00022825"/>
    </source>
</evidence>
<feature type="compositionally biased region" description="Basic and acidic residues" evidence="6">
    <location>
        <begin position="1"/>
        <end position="10"/>
    </location>
</feature>
<dbReference type="PROSITE" id="PS00137">
    <property type="entry name" value="SUBTILASE_HIS"/>
    <property type="match status" value="1"/>
</dbReference>
<feature type="domain" description="Peptidase S8/S53" evidence="7">
    <location>
        <begin position="228"/>
        <end position="462"/>
    </location>
</feature>
<comment type="similarity">
    <text evidence="1 5">Belongs to the peptidase S8 family.</text>
</comment>
<dbReference type="PROSITE" id="PS51892">
    <property type="entry name" value="SUBTILASE"/>
    <property type="match status" value="1"/>
</dbReference>
<dbReference type="GO" id="GO:0006508">
    <property type="term" value="P:proteolysis"/>
    <property type="evidence" value="ECO:0007669"/>
    <property type="project" value="UniProtKB-KW"/>
</dbReference>
<proteinExistence type="inferred from homology"/>
<dbReference type="GO" id="GO:0004252">
    <property type="term" value="F:serine-type endopeptidase activity"/>
    <property type="evidence" value="ECO:0007669"/>
    <property type="project" value="UniProtKB-UniRule"/>
</dbReference>
<evidence type="ECO:0000256" key="6">
    <source>
        <dbReference type="SAM" id="MobiDB-lite"/>
    </source>
</evidence>
<evidence type="ECO:0000256" key="3">
    <source>
        <dbReference type="ARBA" id="ARBA00022801"/>
    </source>
</evidence>
<dbReference type="InterPro" id="IPR000209">
    <property type="entry name" value="Peptidase_S8/S53_dom"/>
</dbReference>
<dbReference type="InterPro" id="IPR022398">
    <property type="entry name" value="Peptidase_S8_His-AS"/>
</dbReference>
<organism evidence="8 9">
    <name type="scientific">Bradyrhizobium erythrophlei</name>
    <dbReference type="NCBI Taxonomy" id="1437360"/>
    <lineage>
        <taxon>Bacteria</taxon>
        <taxon>Pseudomonadati</taxon>
        <taxon>Pseudomonadota</taxon>
        <taxon>Alphaproteobacteria</taxon>
        <taxon>Hyphomicrobiales</taxon>
        <taxon>Nitrobacteraceae</taxon>
        <taxon>Bradyrhizobium</taxon>
    </lineage>
</organism>
<name>A0A1M5J731_9BRAD</name>
<evidence type="ECO:0000256" key="1">
    <source>
        <dbReference type="ARBA" id="ARBA00011073"/>
    </source>
</evidence>